<evidence type="ECO:0000256" key="7">
    <source>
        <dbReference type="ARBA" id="ARBA00022842"/>
    </source>
</evidence>
<dbReference type="GO" id="GO:0005524">
    <property type="term" value="F:ATP binding"/>
    <property type="evidence" value="ECO:0007669"/>
    <property type="project" value="UniProtKB-KW"/>
</dbReference>
<keyword evidence="5" id="KW-0547">Nucleotide-binding</keyword>
<reference evidence="10" key="1">
    <citation type="submission" date="2017-09" db="EMBL/GenBank/DDBJ databases">
        <title>Depth-based differentiation of microbial function through sediment-hosted aquifers and enrichment of novel symbionts in the deep terrestrial subsurface.</title>
        <authorList>
            <person name="Probst A.J."/>
            <person name="Ladd B."/>
            <person name="Jarett J.K."/>
            <person name="Geller-Mcgrath D.E."/>
            <person name="Sieber C.M.K."/>
            <person name="Emerson J.B."/>
            <person name="Anantharaman K."/>
            <person name="Thomas B.C."/>
            <person name="Malmstrom R."/>
            <person name="Stieglmeier M."/>
            <person name="Klingl A."/>
            <person name="Woyke T."/>
            <person name="Ryan C.M."/>
            <person name="Banfield J.F."/>
        </authorList>
    </citation>
    <scope>NUCLEOTIDE SEQUENCE [LARGE SCALE GENOMIC DNA]</scope>
</reference>
<evidence type="ECO:0000256" key="3">
    <source>
        <dbReference type="ARBA" id="ARBA00022695"/>
    </source>
</evidence>
<protein>
    <recommendedName>
        <fullName evidence="8">Polymerase beta nucleotidyltransferase domain-containing protein</fullName>
    </recommendedName>
</protein>
<gene>
    <name evidence="9" type="ORF">COY90_02425</name>
</gene>
<dbReference type="GO" id="GO:0046872">
    <property type="term" value="F:metal ion binding"/>
    <property type="evidence" value="ECO:0007669"/>
    <property type="project" value="UniProtKB-KW"/>
</dbReference>
<dbReference type="SUPFAM" id="SSF81301">
    <property type="entry name" value="Nucleotidyltransferase"/>
    <property type="match status" value="1"/>
</dbReference>
<proteinExistence type="predicted"/>
<dbReference type="PANTHER" id="PTHR33571:SF14">
    <property type="entry name" value="PROTEIN ADENYLYLTRANSFERASE MJ0435-RELATED"/>
    <property type="match status" value="1"/>
</dbReference>
<keyword evidence="3" id="KW-0548">Nucleotidyltransferase</keyword>
<dbReference type="CDD" id="cd05403">
    <property type="entry name" value="NT_KNTase_like"/>
    <property type="match status" value="1"/>
</dbReference>
<dbReference type="GO" id="GO:0016779">
    <property type="term" value="F:nucleotidyltransferase activity"/>
    <property type="evidence" value="ECO:0007669"/>
    <property type="project" value="UniProtKB-KW"/>
</dbReference>
<dbReference type="PANTHER" id="PTHR33571">
    <property type="entry name" value="SSL8005 PROTEIN"/>
    <property type="match status" value="1"/>
</dbReference>
<dbReference type="Pfam" id="PF18765">
    <property type="entry name" value="Polbeta"/>
    <property type="match status" value="1"/>
</dbReference>
<dbReference type="InterPro" id="IPR043519">
    <property type="entry name" value="NT_sf"/>
</dbReference>
<organism evidence="9 10">
    <name type="scientific">Candidatus Roizmanbacteria bacterium CG_4_10_14_0_8_um_filter_39_9</name>
    <dbReference type="NCBI Taxonomy" id="1974829"/>
    <lineage>
        <taxon>Bacteria</taxon>
        <taxon>Candidatus Roizmaniibacteriota</taxon>
    </lineage>
</organism>
<accession>A0A2M7QD14</accession>
<keyword evidence="6" id="KW-0067">ATP-binding</keyword>
<comment type="caution">
    <text evidence="9">The sequence shown here is derived from an EMBL/GenBank/DDBJ whole genome shotgun (WGS) entry which is preliminary data.</text>
</comment>
<dbReference type="Gene3D" id="3.30.460.10">
    <property type="entry name" value="Beta Polymerase, domain 2"/>
    <property type="match status" value="1"/>
</dbReference>
<evidence type="ECO:0000313" key="10">
    <source>
        <dbReference type="Proteomes" id="UP000230108"/>
    </source>
</evidence>
<keyword evidence="4" id="KW-0479">Metal-binding</keyword>
<evidence type="ECO:0000259" key="8">
    <source>
        <dbReference type="Pfam" id="PF18765"/>
    </source>
</evidence>
<name>A0A2M7QD14_9BACT</name>
<dbReference type="InterPro" id="IPR052038">
    <property type="entry name" value="Type-VII_TA_antitoxin"/>
</dbReference>
<dbReference type="EMBL" id="PFLF01000052">
    <property type="protein sequence ID" value="PIY69099.1"/>
    <property type="molecule type" value="Genomic_DNA"/>
</dbReference>
<comment type="cofactor">
    <cofactor evidence="1">
        <name>Mg(2+)</name>
        <dbReference type="ChEBI" id="CHEBI:18420"/>
    </cofactor>
</comment>
<dbReference type="InterPro" id="IPR041633">
    <property type="entry name" value="Polbeta"/>
</dbReference>
<evidence type="ECO:0000256" key="1">
    <source>
        <dbReference type="ARBA" id="ARBA00001946"/>
    </source>
</evidence>
<evidence type="ECO:0000256" key="5">
    <source>
        <dbReference type="ARBA" id="ARBA00022741"/>
    </source>
</evidence>
<feature type="domain" description="Polymerase beta nucleotidyltransferase" evidence="8">
    <location>
        <begin position="10"/>
        <end position="93"/>
    </location>
</feature>
<sequence length="94" mass="10605">MNIDFSGTVSVFQKYHIKKASLFGSYARGEATVDSDVDVLIDPPERMTLFDLAGMKLDLEKILCKSVDVVTYNGLSPLLKKYILADQKVLYEKR</sequence>
<keyword evidence="2" id="KW-0808">Transferase</keyword>
<keyword evidence="7" id="KW-0460">Magnesium</keyword>
<evidence type="ECO:0000256" key="2">
    <source>
        <dbReference type="ARBA" id="ARBA00022679"/>
    </source>
</evidence>
<dbReference type="AlphaFoldDB" id="A0A2M7QD14"/>
<dbReference type="Proteomes" id="UP000230108">
    <property type="component" value="Unassembled WGS sequence"/>
</dbReference>
<evidence type="ECO:0000256" key="4">
    <source>
        <dbReference type="ARBA" id="ARBA00022723"/>
    </source>
</evidence>
<evidence type="ECO:0000256" key="6">
    <source>
        <dbReference type="ARBA" id="ARBA00022840"/>
    </source>
</evidence>
<evidence type="ECO:0000313" key="9">
    <source>
        <dbReference type="EMBL" id="PIY69099.1"/>
    </source>
</evidence>